<dbReference type="Gene3D" id="3.90.1720.10">
    <property type="entry name" value="endopeptidase domain like (from Nostoc punctiforme)"/>
    <property type="match status" value="1"/>
</dbReference>
<dbReference type="Pfam" id="PF18013">
    <property type="entry name" value="Phage_lysozyme2"/>
    <property type="match status" value="1"/>
</dbReference>
<dbReference type="EMBL" id="MSPR01000006">
    <property type="protein sequence ID" value="ONK29906.1"/>
    <property type="molecule type" value="Genomic_DNA"/>
</dbReference>
<evidence type="ECO:0000256" key="1">
    <source>
        <dbReference type="SAM" id="Phobius"/>
    </source>
</evidence>
<dbReference type="Gene3D" id="1.10.530.10">
    <property type="match status" value="1"/>
</dbReference>
<keyword evidence="1" id="KW-0472">Membrane</keyword>
<dbReference type="InterPro" id="IPR007921">
    <property type="entry name" value="CHAP_dom"/>
</dbReference>
<dbReference type="EMBL" id="MSPT01000007">
    <property type="protein sequence ID" value="ONK27830.1"/>
    <property type="molecule type" value="Genomic_DNA"/>
</dbReference>
<feature type="transmembrane region" description="Helical" evidence="1">
    <location>
        <begin position="307"/>
        <end position="326"/>
    </location>
</feature>
<gene>
    <name evidence="4" type="ORF">BVE84_04300</name>
    <name evidence="3" type="ORF">BVE86_03980</name>
</gene>
<reference evidence="5 6" key="1">
    <citation type="submission" date="2016-12" db="EMBL/GenBank/DDBJ databases">
        <authorList>
            <person name="Gulvik C.A."/>
        </authorList>
    </citation>
    <scope>NUCLEOTIDE SEQUENCE [LARGE SCALE GENOMIC DNA]</scope>
    <source>
        <strain evidence="4 6">12-5202</strain>
        <strain evidence="3 5">12-5291</strain>
    </source>
</reference>
<keyword evidence="1" id="KW-1133">Transmembrane helix</keyword>
<proteinExistence type="predicted"/>
<accession>A0AB36JQT0</accession>
<dbReference type="Proteomes" id="UP000188600">
    <property type="component" value="Unassembled WGS sequence"/>
</dbReference>
<dbReference type="Pfam" id="PF05257">
    <property type="entry name" value="CHAP"/>
    <property type="match status" value="1"/>
</dbReference>
<dbReference type="RefSeq" id="WP_076995848.1">
    <property type="nucleotide sequence ID" value="NZ_MSPR01000006.1"/>
</dbReference>
<dbReference type="InterPro" id="IPR038765">
    <property type="entry name" value="Papain-like_cys_pep_sf"/>
</dbReference>
<dbReference type="AlphaFoldDB" id="A0AB36JQT0"/>
<dbReference type="CDD" id="cd12797">
    <property type="entry name" value="M23_peptidase"/>
    <property type="match status" value="1"/>
</dbReference>
<keyword evidence="1" id="KW-0812">Transmembrane</keyword>
<dbReference type="InterPro" id="IPR041219">
    <property type="entry name" value="Phage_lysozyme2"/>
</dbReference>
<dbReference type="Proteomes" id="UP000188946">
    <property type="component" value="Unassembled WGS sequence"/>
</dbReference>
<dbReference type="PROSITE" id="PS50911">
    <property type="entry name" value="CHAP"/>
    <property type="match status" value="1"/>
</dbReference>
<protein>
    <submittedName>
        <fullName evidence="3">CHAP domain-containing protein</fullName>
    </submittedName>
</protein>
<evidence type="ECO:0000259" key="2">
    <source>
        <dbReference type="PROSITE" id="PS50911"/>
    </source>
</evidence>
<dbReference type="SUPFAM" id="SSF54001">
    <property type="entry name" value="Cysteine proteinases"/>
    <property type="match status" value="1"/>
</dbReference>
<feature type="domain" description="Peptidase C51" evidence="2">
    <location>
        <begin position="792"/>
        <end position="930"/>
    </location>
</feature>
<keyword evidence="6" id="KW-1185">Reference proteome</keyword>
<evidence type="ECO:0000313" key="4">
    <source>
        <dbReference type="EMBL" id="ONK29906.1"/>
    </source>
</evidence>
<evidence type="ECO:0000313" key="5">
    <source>
        <dbReference type="Proteomes" id="UP000188600"/>
    </source>
</evidence>
<evidence type="ECO:0000313" key="3">
    <source>
        <dbReference type="EMBL" id="ONK27830.1"/>
    </source>
</evidence>
<comment type="caution">
    <text evidence="3">The sequence shown here is derived from an EMBL/GenBank/DDBJ whole genome shotgun (WGS) entry which is preliminary data.</text>
</comment>
<sequence length="934" mass="104745">MKEDKKLVKQARQNFRSNLKSARIHYRKEVRALKQTVPKIGRFRKPAKNSLFQEKKTLLKENLLSSQKEAEEKFLKEITYVSPRLLKVKEIKNYRLPQAQERLRTARKHLSEVKLSEKSKSVNPKFTFQKEDPSVKSRFQFHQEKSFDRLSAEKEVSSAKREVKQLKKVQKSKKNSTKVKVGLGLAVSESLDLVAQDDDLDGLRTLKDTSLKARRYGRFTYQAGKVAVKSGQTGVRFTKTKVAHGKERFQNFKKGKGFTRQKPLKPQRRFQTFLKHAKKHSLAGVKEGVQAIKGSLTFFSAIAGNPLTWIVSGILLILLLMMSFFMSVSGSSVIQQDEMELTKAYTHMTWEDAEHTRINEKGIAYYTKIDEVMVYMNHQYQDYKLDDFMETGGATYKAFLSQVWTDLNGGDSIKSMSDLYKEPAYKLSDEDQEELKELTEEGNYLALQELDNPFQGQTDEDSLSMLYRYGYEIIDEKPTLHHHIILEAKEGQVIVAPMDGKVSLDGETVILTSGKGVNKTKLTLFGIHSGRVSENQQVLAGDIIGQTKDGTGLKVTYQKVDDDTDKLVYVNPAFYFPKVNQVQTTILPTIGQFGGDEFERAKAIYNYLKSKGATNQAIAAILGNWSVESSINPKRAEGDYLSPPIGATDSSWDDEGWLSLNGPTIYNGRYPNILKRGLGLGQWTDTADGSRRHTLLLEYAKGKHQKWYDLGLQLDFMLHGDSPYYTSWLKEFFNNSGSPASLAQLFLIYWEGNSGDKLLERQTRATEWFYQIEKGFSQPNGGTAQSDPKALEAVRGDLFENSIPGGGDGMGYAYGQCTWGVAARINQLGLKLKGRNGEKISIISTMGNGQDWVRTAASLGGETGTTPKAGAILSFAGGGHGTLAEYGHVAFVEKVYPDGSFLISETNYNGNPNYTFRKLSGVDSSLSFAYTTKS</sequence>
<evidence type="ECO:0000313" key="6">
    <source>
        <dbReference type="Proteomes" id="UP000188946"/>
    </source>
</evidence>
<name>A0AB36JQT0_9STRE</name>
<organism evidence="3 5">
    <name type="scientific">Streptococcus azizii</name>
    <dbReference type="NCBI Taxonomy" id="1579424"/>
    <lineage>
        <taxon>Bacteria</taxon>
        <taxon>Bacillati</taxon>
        <taxon>Bacillota</taxon>
        <taxon>Bacilli</taxon>
        <taxon>Lactobacillales</taxon>
        <taxon>Streptococcaceae</taxon>
        <taxon>Streptococcus</taxon>
    </lineage>
</organism>